<accession>A0A915BGG0</accession>
<feature type="compositionally biased region" description="Polar residues" evidence="1">
    <location>
        <begin position="1"/>
        <end position="33"/>
    </location>
</feature>
<keyword evidence="2" id="KW-1185">Reference proteome</keyword>
<evidence type="ECO:0000313" key="3">
    <source>
        <dbReference type="WBParaSite" id="PgR038X_g066_t01"/>
    </source>
</evidence>
<reference evidence="3" key="1">
    <citation type="submission" date="2022-11" db="UniProtKB">
        <authorList>
            <consortium name="WormBaseParasite"/>
        </authorList>
    </citation>
    <scope>IDENTIFICATION</scope>
</reference>
<name>A0A915BGG0_PARUN</name>
<proteinExistence type="predicted"/>
<dbReference type="Proteomes" id="UP000887569">
    <property type="component" value="Unplaced"/>
</dbReference>
<feature type="region of interest" description="Disordered" evidence="1">
    <location>
        <begin position="134"/>
        <end position="154"/>
    </location>
</feature>
<organism evidence="2 3">
    <name type="scientific">Parascaris univalens</name>
    <name type="common">Nematode worm</name>
    <dbReference type="NCBI Taxonomy" id="6257"/>
    <lineage>
        <taxon>Eukaryota</taxon>
        <taxon>Metazoa</taxon>
        <taxon>Ecdysozoa</taxon>
        <taxon>Nematoda</taxon>
        <taxon>Chromadorea</taxon>
        <taxon>Rhabditida</taxon>
        <taxon>Spirurina</taxon>
        <taxon>Ascaridomorpha</taxon>
        <taxon>Ascaridoidea</taxon>
        <taxon>Ascarididae</taxon>
        <taxon>Parascaris</taxon>
    </lineage>
</organism>
<evidence type="ECO:0000313" key="2">
    <source>
        <dbReference type="Proteomes" id="UP000887569"/>
    </source>
</evidence>
<dbReference type="WBParaSite" id="PgR038X_g066_t01">
    <property type="protein sequence ID" value="PgR038X_g066_t01"/>
    <property type="gene ID" value="PgR038X_g066"/>
</dbReference>
<sequence>ACESSPNTSTLDESLSTGSVIPQSQKRLSSRSFQSKERESAGQASAPSRGIAAPEDWSFSFLEAIDPHLKPVAPISHRREDEELYLAQLMACKNLYELECELKCALREKHAVISRLLLQQEISKLKRKRNHLRSMLENSTKRINAQRHQAPSPR</sequence>
<dbReference type="AlphaFoldDB" id="A0A915BGG0"/>
<feature type="region of interest" description="Disordered" evidence="1">
    <location>
        <begin position="1"/>
        <end position="51"/>
    </location>
</feature>
<feature type="compositionally biased region" description="Polar residues" evidence="1">
    <location>
        <begin position="136"/>
        <end position="154"/>
    </location>
</feature>
<protein>
    <submittedName>
        <fullName evidence="3">Uncharacterized protein</fullName>
    </submittedName>
</protein>
<evidence type="ECO:0000256" key="1">
    <source>
        <dbReference type="SAM" id="MobiDB-lite"/>
    </source>
</evidence>